<feature type="transmembrane region" description="Helical" evidence="3">
    <location>
        <begin position="20"/>
        <end position="41"/>
    </location>
</feature>
<keyword evidence="3" id="KW-0472">Membrane</keyword>
<organism evidence="4 5">
    <name type="scientific">Rhodosalinus sediminis</name>
    <dbReference type="NCBI Taxonomy" id="1940533"/>
    <lineage>
        <taxon>Bacteria</taxon>
        <taxon>Pseudomonadati</taxon>
        <taxon>Pseudomonadota</taxon>
        <taxon>Alphaproteobacteria</taxon>
        <taxon>Rhodobacterales</taxon>
        <taxon>Paracoccaceae</taxon>
        <taxon>Rhodosalinus</taxon>
    </lineage>
</organism>
<evidence type="ECO:0000256" key="2">
    <source>
        <dbReference type="RuleBase" id="RU003750"/>
    </source>
</evidence>
<evidence type="ECO:0000256" key="1">
    <source>
        <dbReference type="ARBA" id="ARBA00022679"/>
    </source>
</evidence>
<dbReference type="Proteomes" id="UP000257131">
    <property type="component" value="Unassembled WGS sequence"/>
</dbReference>
<evidence type="ECO:0000313" key="4">
    <source>
        <dbReference type="EMBL" id="REC57074.1"/>
    </source>
</evidence>
<feature type="transmembrane region" description="Helical" evidence="3">
    <location>
        <begin position="223"/>
        <end position="245"/>
    </location>
</feature>
<evidence type="ECO:0000313" key="5">
    <source>
        <dbReference type="Proteomes" id="UP000257131"/>
    </source>
</evidence>
<keyword evidence="1 2" id="KW-0808">Transferase</keyword>
<dbReference type="AlphaFoldDB" id="A0A3D9BU74"/>
<comment type="similarity">
    <text evidence="2">Belongs to the CDP-alcohol phosphatidyltransferase class-I family.</text>
</comment>
<sequence>MTQPGTDALVAARAAEAPAAAQFAAVAAGWFALLAGALALWPGAVPAPVWIGALAAHLGVSAAAGAGLARGYPHRALGLCNAVTHLRATGALFLAAALLTGPTPAQAWGLTALAAATLALDGVDGWLARRRGLVSGFGARFDVETDALVALVLAGAAVAAGKIGPAEAAILGAARYLFLAAGAVAPWLAAPLPERTRRKAICVVQIAVLTALLAPPVEGRAATLAGLGAAALVAGSFAIDIRALWRARRRR</sequence>
<dbReference type="InterPro" id="IPR000462">
    <property type="entry name" value="CDP-OH_P_trans"/>
</dbReference>
<reference evidence="4 5" key="1">
    <citation type="journal article" date="2017" name="Int. J. Syst. Evol. Microbiol.">
        <title>Rhodosalinus sediminis gen. nov., sp. nov., isolated from marine saltern.</title>
        <authorList>
            <person name="Guo L.Y."/>
            <person name="Ling S.K."/>
            <person name="Li C.M."/>
            <person name="Chen G.J."/>
            <person name="Du Z.J."/>
        </authorList>
    </citation>
    <scope>NUCLEOTIDE SEQUENCE [LARGE SCALE GENOMIC DNA]</scope>
    <source>
        <strain evidence="4 5">WDN1C137</strain>
    </source>
</reference>
<dbReference type="GO" id="GO:0016780">
    <property type="term" value="F:phosphotransferase activity, for other substituted phosphate groups"/>
    <property type="evidence" value="ECO:0007669"/>
    <property type="project" value="InterPro"/>
</dbReference>
<dbReference type="GO" id="GO:0008654">
    <property type="term" value="P:phospholipid biosynthetic process"/>
    <property type="evidence" value="ECO:0007669"/>
    <property type="project" value="InterPro"/>
</dbReference>
<evidence type="ECO:0000256" key="3">
    <source>
        <dbReference type="SAM" id="Phobius"/>
    </source>
</evidence>
<keyword evidence="3" id="KW-0812">Transmembrane</keyword>
<dbReference type="Gene3D" id="1.20.120.1760">
    <property type="match status" value="1"/>
</dbReference>
<dbReference type="InterPro" id="IPR048254">
    <property type="entry name" value="CDP_ALCOHOL_P_TRANSF_CS"/>
</dbReference>
<accession>A0A3D9BU74</accession>
<dbReference type="RefSeq" id="WP_115979411.1">
    <property type="nucleotide sequence ID" value="NZ_QOHR01000008.1"/>
</dbReference>
<protein>
    <submittedName>
        <fullName evidence="4">CDP-alcohol phosphatidyltransferase family protein</fullName>
    </submittedName>
</protein>
<name>A0A3D9BU74_9RHOB</name>
<dbReference type="GO" id="GO:0016020">
    <property type="term" value="C:membrane"/>
    <property type="evidence" value="ECO:0007669"/>
    <property type="project" value="InterPro"/>
</dbReference>
<dbReference type="PROSITE" id="PS00379">
    <property type="entry name" value="CDP_ALCOHOL_P_TRANSF"/>
    <property type="match status" value="1"/>
</dbReference>
<feature type="transmembrane region" description="Helical" evidence="3">
    <location>
        <begin position="200"/>
        <end position="217"/>
    </location>
</feature>
<feature type="transmembrane region" description="Helical" evidence="3">
    <location>
        <begin position="169"/>
        <end position="188"/>
    </location>
</feature>
<keyword evidence="3" id="KW-1133">Transmembrane helix</keyword>
<proteinExistence type="inferred from homology"/>
<keyword evidence="5" id="KW-1185">Reference proteome</keyword>
<feature type="transmembrane region" description="Helical" evidence="3">
    <location>
        <begin position="47"/>
        <end position="69"/>
    </location>
</feature>
<dbReference type="EMBL" id="QOHR01000008">
    <property type="protein sequence ID" value="REC57074.1"/>
    <property type="molecule type" value="Genomic_DNA"/>
</dbReference>
<gene>
    <name evidence="4" type="ORF">DRV84_08250</name>
</gene>
<comment type="caution">
    <text evidence="4">The sequence shown here is derived from an EMBL/GenBank/DDBJ whole genome shotgun (WGS) entry which is preliminary data.</text>
</comment>
<dbReference type="InterPro" id="IPR043130">
    <property type="entry name" value="CDP-OH_PTrfase_TM_dom"/>
</dbReference>
<dbReference type="Pfam" id="PF01066">
    <property type="entry name" value="CDP-OH_P_transf"/>
    <property type="match status" value="1"/>
</dbReference>